<feature type="domain" description="4Fe-4S ferredoxin-type" evidence="7">
    <location>
        <begin position="131"/>
        <end position="160"/>
    </location>
</feature>
<dbReference type="PROSITE" id="PS51379">
    <property type="entry name" value="4FE4S_FER_2"/>
    <property type="match status" value="3"/>
</dbReference>
<feature type="binding site" evidence="6">
    <location>
        <position position="70"/>
    </location>
    <ligand>
        <name>[4Fe-4S] cluster</name>
        <dbReference type="ChEBI" id="CHEBI:49883"/>
        <label>2</label>
    </ligand>
</feature>
<dbReference type="HAMAP" id="MF_02201">
    <property type="entry name" value="NapF"/>
    <property type="match status" value="1"/>
</dbReference>
<dbReference type="InterPro" id="IPR017900">
    <property type="entry name" value="4Fe4S_Fe_S_CS"/>
</dbReference>
<reference evidence="8 9" key="1">
    <citation type="submission" date="2017-10" db="EMBL/GenBank/DDBJ databases">
        <title>Whole genome sequencing of members of genus Pseudoxanthomonas.</title>
        <authorList>
            <person name="Kumar S."/>
            <person name="Bansal K."/>
            <person name="Kaur A."/>
            <person name="Patil P."/>
            <person name="Sharma S."/>
            <person name="Patil P.B."/>
        </authorList>
    </citation>
    <scope>NUCLEOTIDE SEQUENCE [LARGE SCALE GENOMIC DNA]</scope>
    <source>
        <strain evidence="8 9">DSM 17801</strain>
    </source>
</reference>
<keyword evidence="3 6" id="KW-0677">Repeat</keyword>
<feature type="binding site" evidence="6">
    <location>
        <position position="73"/>
    </location>
    <ligand>
        <name>[4Fe-4S] cluster</name>
        <dbReference type="ChEBI" id="CHEBI:49883"/>
        <label>2</label>
    </ligand>
</feature>
<evidence type="ECO:0000259" key="7">
    <source>
        <dbReference type="PROSITE" id="PS51379"/>
    </source>
</evidence>
<feature type="binding site" evidence="6">
    <location>
        <position position="76"/>
    </location>
    <ligand>
        <name>[4Fe-4S] cluster</name>
        <dbReference type="ChEBI" id="CHEBI:49883"/>
        <label>2</label>
    </ligand>
</feature>
<dbReference type="InterPro" id="IPR004496">
    <property type="entry name" value="NapF"/>
</dbReference>
<comment type="subcellular location">
    <subcellularLocation>
        <location evidence="6">Cytoplasm</location>
    </subcellularLocation>
</comment>
<feature type="binding site" evidence="6">
    <location>
        <position position="140"/>
    </location>
    <ligand>
        <name>[4Fe-4S] cluster</name>
        <dbReference type="ChEBI" id="CHEBI:49883"/>
        <label>3</label>
    </ligand>
</feature>
<dbReference type="RefSeq" id="WP_162411427.1">
    <property type="nucleotide sequence ID" value="NZ_PDWN01000018.1"/>
</dbReference>
<keyword evidence="9" id="KW-1185">Reference proteome</keyword>
<evidence type="ECO:0000256" key="2">
    <source>
        <dbReference type="ARBA" id="ARBA00022723"/>
    </source>
</evidence>
<dbReference type="InterPro" id="IPR050572">
    <property type="entry name" value="Fe-S_Ferredoxin"/>
</dbReference>
<feature type="binding site" evidence="6">
    <location>
        <position position="48"/>
    </location>
    <ligand>
        <name>[4Fe-4S] cluster</name>
        <dbReference type="ChEBI" id="CHEBI:49883"/>
        <label>1</label>
    </ligand>
</feature>
<evidence type="ECO:0000256" key="3">
    <source>
        <dbReference type="ARBA" id="ARBA00022737"/>
    </source>
</evidence>
<comment type="function">
    <text evidence="6">Could be involved in the maturation of NapA, the catalytic subunit of the periplasmic nitrate reductase, before its export into the periplasm.</text>
</comment>
<feature type="binding site" evidence="6">
    <location>
        <position position="150"/>
    </location>
    <ligand>
        <name>[4Fe-4S] cluster</name>
        <dbReference type="ChEBI" id="CHEBI:49883"/>
        <label>3</label>
    </ligand>
</feature>
<dbReference type="Proteomes" id="UP000788419">
    <property type="component" value="Unassembled WGS sequence"/>
</dbReference>
<feature type="domain" description="4Fe-4S ferredoxin-type" evidence="7">
    <location>
        <begin position="59"/>
        <end position="90"/>
    </location>
</feature>
<feature type="binding site" evidence="6">
    <location>
        <position position="41"/>
    </location>
    <ligand>
        <name>[4Fe-4S] cluster</name>
        <dbReference type="ChEBI" id="CHEBI:49883"/>
        <label>1</label>
    </ligand>
</feature>
<comment type="similarity">
    <text evidence="6">Belongs to the NapF family.</text>
</comment>
<feature type="binding site" evidence="6">
    <location>
        <position position="38"/>
    </location>
    <ligand>
        <name>[4Fe-4S] cluster</name>
        <dbReference type="ChEBI" id="CHEBI:49883"/>
        <label>1</label>
    </ligand>
</feature>
<sequence length="166" mass="17322">MAATPLSRRMLLFGRNATADSPLRPPWAIDADLFAARCTRCDACVRACPEQVLLRDADGLPRFDPARGECTFCGDCVQACGSGALQATVSPPWELRAQVQDSCLPAHGVVCASCREVCPESAIRVPPGGRGAAMVDAERCSGCGACVGICPAQAITLAHLPLEVPA</sequence>
<feature type="binding site" evidence="6">
    <location>
        <position position="146"/>
    </location>
    <ligand>
        <name>[4Fe-4S] cluster</name>
        <dbReference type="ChEBI" id="CHEBI:49883"/>
        <label>3</label>
    </ligand>
</feature>
<dbReference type="PANTHER" id="PTHR43687">
    <property type="entry name" value="ADENYLYLSULFATE REDUCTASE, BETA SUBUNIT"/>
    <property type="match status" value="1"/>
</dbReference>
<keyword evidence="5 6" id="KW-0411">Iron-sulfur</keyword>
<evidence type="ECO:0000313" key="9">
    <source>
        <dbReference type="Proteomes" id="UP000788419"/>
    </source>
</evidence>
<dbReference type="CDD" id="cd10564">
    <property type="entry name" value="NapF_like"/>
    <property type="match status" value="1"/>
</dbReference>
<protein>
    <recommendedName>
        <fullName evidence="6">Ferredoxin-type protein NapF</fullName>
    </recommendedName>
</protein>
<name>A0ABQ6Z3Y1_9GAMM</name>
<evidence type="ECO:0000313" key="8">
    <source>
        <dbReference type="EMBL" id="KAF1692054.1"/>
    </source>
</evidence>
<evidence type="ECO:0000256" key="1">
    <source>
        <dbReference type="ARBA" id="ARBA00022485"/>
    </source>
</evidence>
<comment type="caution">
    <text evidence="8">The sequence shown here is derived from an EMBL/GenBank/DDBJ whole genome shotgun (WGS) entry which is preliminary data.</text>
</comment>
<dbReference type="NCBIfam" id="TIGR00402">
    <property type="entry name" value="napF"/>
    <property type="match status" value="1"/>
</dbReference>
<evidence type="ECO:0000256" key="5">
    <source>
        <dbReference type="ARBA" id="ARBA00023014"/>
    </source>
</evidence>
<organism evidence="8 9">
    <name type="scientific">Pseudoxanthomonas daejeonensis</name>
    <dbReference type="NCBI Taxonomy" id="266062"/>
    <lineage>
        <taxon>Bacteria</taxon>
        <taxon>Pseudomonadati</taxon>
        <taxon>Pseudomonadota</taxon>
        <taxon>Gammaproteobacteria</taxon>
        <taxon>Lysobacterales</taxon>
        <taxon>Lysobacteraceae</taxon>
        <taxon>Pseudoxanthomonas</taxon>
    </lineage>
</organism>
<accession>A0ABQ6Z3Y1</accession>
<keyword evidence="2 6" id="KW-0479">Metal-binding</keyword>
<comment type="cofactor">
    <cofactor evidence="6">
        <name>[4Fe-4S] cluster</name>
        <dbReference type="ChEBI" id="CHEBI:49883"/>
    </cofactor>
</comment>
<keyword evidence="4 6" id="KW-0408">Iron</keyword>
<dbReference type="PANTHER" id="PTHR43687:SF1">
    <property type="entry name" value="FERREDOXIN III"/>
    <property type="match status" value="1"/>
</dbReference>
<dbReference type="Pfam" id="PF13187">
    <property type="entry name" value="Fer4_9"/>
    <property type="match status" value="1"/>
</dbReference>
<dbReference type="SUPFAM" id="SSF54862">
    <property type="entry name" value="4Fe-4S ferredoxins"/>
    <property type="match status" value="1"/>
</dbReference>
<keyword evidence="1 6" id="KW-0004">4Fe-4S</keyword>
<feature type="binding site" evidence="6">
    <location>
        <position position="80"/>
    </location>
    <ligand>
        <name>[4Fe-4S] cluster</name>
        <dbReference type="ChEBI" id="CHEBI:49883"/>
        <label>2</label>
    </ligand>
</feature>
<feature type="binding site" evidence="6">
    <location>
        <position position="44"/>
    </location>
    <ligand>
        <name>[4Fe-4S] cluster</name>
        <dbReference type="ChEBI" id="CHEBI:49883"/>
        <label>1</label>
    </ligand>
</feature>
<keyword evidence="6" id="KW-0963">Cytoplasm</keyword>
<evidence type="ECO:0000256" key="4">
    <source>
        <dbReference type="ARBA" id="ARBA00023004"/>
    </source>
</evidence>
<dbReference type="Gene3D" id="3.30.70.20">
    <property type="match status" value="2"/>
</dbReference>
<feature type="domain" description="4Fe-4S ferredoxin-type" evidence="7">
    <location>
        <begin position="25"/>
        <end position="58"/>
    </location>
</feature>
<proteinExistence type="inferred from homology"/>
<comment type="subunit">
    <text evidence="6">Interacts with the cytoplasmic NapA precursor.</text>
</comment>
<evidence type="ECO:0000256" key="6">
    <source>
        <dbReference type="HAMAP-Rule" id="MF_02201"/>
    </source>
</evidence>
<dbReference type="EMBL" id="PDWN01000018">
    <property type="protein sequence ID" value="KAF1692054.1"/>
    <property type="molecule type" value="Genomic_DNA"/>
</dbReference>
<gene>
    <name evidence="6 8" type="primary">napF</name>
    <name evidence="8" type="ORF">CSC65_15035</name>
</gene>
<dbReference type="InterPro" id="IPR017896">
    <property type="entry name" value="4Fe4S_Fe-S-bd"/>
</dbReference>
<dbReference type="Pfam" id="PF00037">
    <property type="entry name" value="Fer4"/>
    <property type="match status" value="1"/>
</dbReference>
<feature type="binding site" evidence="6">
    <location>
        <position position="143"/>
    </location>
    <ligand>
        <name>[4Fe-4S] cluster</name>
        <dbReference type="ChEBI" id="CHEBI:49883"/>
        <label>3</label>
    </ligand>
</feature>
<dbReference type="PROSITE" id="PS00198">
    <property type="entry name" value="4FE4S_FER_1"/>
    <property type="match status" value="2"/>
</dbReference>